<dbReference type="eggNOG" id="COG2141">
    <property type="taxonomic scope" value="Bacteria"/>
</dbReference>
<keyword evidence="1" id="KW-0560">Oxidoreductase</keyword>
<evidence type="ECO:0000313" key="4">
    <source>
        <dbReference type="Proteomes" id="UP000008363"/>
    </source>
</evidence>
<dbReference type="PANTHER" id="PTHR43244">
    <property type="match status" value="1"/>
</dbReference>
<dbReference type="Proteomes" id="UP000008363">
    <property type="component" value="Unassembled WGS sequence"/>
</dbReference>
<dbReference type="EMBL" id="BAHC01000045">
    <property type="protein sequence ID" value="GAB88843.1"/>
    <property type="molecule type" value="Genomic_DNA"/>
</dbReference>
<dbReference type="Gene3D" id="3.20.20.30">
    <property type="entry name" value="Luciferase-like domain"/>
    <property type="match status" value="1"/>
</dbReference>
<dbReference type="AlphaFoldDB" id="K6UZD4"/>
<sequence>MQEWMAQIGRRVESPMTLLREYTHCLRMLLDGNNVTFRGRYIHLDAVQLVFPPAGRLDLLVGATGPRTLALSGELADGTILTGGTAPDGVRRARQHIAEGANRVGRNTPHPVVAFVPCVIGPDATAVIADELRAWNSEGDPGDLAAFGSTSGDVAEQAFRWREAGADTIVFQPTAQAGPEHFVRRIATEVQPLLSG</sequence>
<dbReference type="InterPro" id="IPR036661">
    <property type="entry name" value="Luciferase-like_sf"/>
</dbReference>
<name>K6UZD4_9ACTN</name>
<dbReference type="GO" id="GO:0016705">
    <property type="term" value="F:oxidoreductase activity, acting on paired donors, with incorporation or reduction of molecular oxygen"/>
    <property type="evidence" value="ECO:0007669"/>
    <property type="project" value="InterPro"/>
</dbReference>
<keyword evidence="4" id="KW-1185">Reference proteome</keyword>
<gene>
    <name evidence="3" type="ORF">GORHZ_045_00140</name>
</gene>
<organism evidence="3 4">
    <name type="scientific">Gordonia rhizosphera NBRC 16068</name>
    <dbReference type="NCBI Taxonomy" id="1108045"/>
    <lineage>
        <taxon>Bacteria</taxon>
        <taxon>Bacillati</taxon>
        <taxon>Actinomycetota</taxon>
        <taxon>Actinomycetes</taxon>
        <taxon>Mycobacteriales</taxon>
        <taxon>Gordoniaceae</taxon>
        <taxon>Gordonia</taxon>
    </lineage>
</organism>
<dbReference type="STRING" id="1108045.GORHZ_045_00140"/>
<dbReference type="PANTHER" id="PTHR43244:SF1">
    <property type="entry name" value="5,10-METHYLENETETRAHYDROMETHANOPTERIN REDUCTASE"/>
    <property type="match status" value="1"/>
</dbReference>
<reference evidence="3 4" key="1">
    <citation type="submission" date="2012-08" db="EMBL/GenBank/DDBJ databases">
        <title>Whole genome shotgun sequence of Gordonia rhizosphera NBRC 16068.</title>
        <authorList>
            <person name="Takarada H."/>
            <person name="Isaki S."/>
            <person name="Hosoyama A."/>
            <person name="Tsuchikane K."/>
            <person name="Katsumata H."/>
            <person name="Baba S."/>
            <person name="Ohji S."/>
            <person name="Yamazaki S."/>
            <person name="Fujita N."/>
        </authorList>
    </citation>
    <scope>NUCLEOTIDE SEQUENCE [LARGE SCALE GENOMIC DNA]</scope>
    <source>
        <strain evidence="3 4">NBRC 16068</strain>
    </source>
</reference>
<protein>
    <submittedName>
        <fullName evidence="3">Putative oxidoreductase</fullName>
    </submittedName>
</protein>
<evidence type="ECO:0000256" key="1">
    <source>
        <dbReference type="ARBA" id="ARBA00023002"/>
    </source>
</evidence>
<dbReference type="Pfam" id="PF00296">
    <property type="entry name" value="Bac_luciferase"/>
    <property type="match status" value="1"/>
</dbReference>
<feature type="domain" description="Luciferase-like" evidence="2">
    <location>
        <begin position="8"/>
        <end position="188"/>
    </location>
</feature>
<evidence type="ECO:0000313" key="3">
    <source>
        <dbReference type="EMBL" id="GAB88843.1"/>
    </source>
</evidence>
<comment type="caution">
    <text evidence="3">The sequence shown here is derived from an EMBL/GenBank/DDBJ whole genome shotgun (WGS) entry which is preliminary data.</text>
</comment>
<dbReference type="InterPro" id="IPR011251">
    <property type="entry name" value="Luciferase-like_dom"/>
</dbReference>
<dbReference type="InterPro" id="IPR050564">
    <property type="entry name" value="F420-G6PD/mer"/>
</dbReference>
<evidence type="ECO:0000259" key="2">
    <source>
        <dbReference type="Pfam" id="PF00296"/>
    </source>
</evidence>
<dbReference type="SUPFAM" id="SSF51679">
    <property type="entry name" value="Bacterial luciferase-like"/>
    <property type="match status" value="1"/>
</dbReference>
<accession>K6UZD4</accession>
<proteinExistence type="predicted"/>